<dbReference type="GO" id="GO:0030659">
    <property type="term" value="C:cytoplasmic vesicle membrane"/>
    <property type="evidence" value="ECO:0007669"/>
    <property type="project" value="TreeGrafter"/>
</dbReference>
<dbReference type="GO" id="GO:0005886">
    <property type="term" value="C:plasma membrane"/>
    <property type="evidence" value="ECO:0007669"/>
    <property type="project" value="TreeGrafter"/>
</dbReference>
<evidence type="ECO:0000256" key="1">
    <source>
        <dbReference type="SAM" id="Phobius"/>
    </source>
</evidence>
<keyword evidence="3" id="KW-1185">Reference proteome</keyword>
<accession>A0A3P7JJK8</accession>
<dbReference type="PANTHER" id="PTHR10796">
    <property type="entry name" value="PATCHED-RELATED"/>
    <property type="match status" value="1"/>
</dbReference>
<dbReference type="SUPFAM" id="SSF82866">
    <property type="entry name" value="Multidrug efflux transporter AcrB transmembrane domain"/>
    <property type="match status" value="1"/>
</dbReference>
<dbReference type="InterPro" id="IPR051697">
    <property type="entry name" value="Patched_domain-protein"/>
</dbReference>
<evidence type="ECO:0000313" key="2">
    <source>
        <dbReference type="EMBL" id="VDM80993.1"/>
    </source>
</evidence>
<dbReference type="GO" id="GO:0006897">
    <property type="term" value="P:endocytosis"/>
    <property type="evidence" value="ECO:0007669"/>
    <property type="project" value="TreeGrafter"/>
</dbReference>
<dbReference type="Proteomes" id="UP000270094">
    <property type="component" value="Unassembled WGS sequence"/>
</dbReference>
<dbReference type="EMBL" id="UYYB01111006">
    <property type="protein sequence ID" value="VDM80993.1"/>
    <property type="molecule type" value="Genomic_DNA"/>
</dbReference>
<evidence type="ECO:0008006" key="4">
    <source>
        <dbReference type="Google" id="ProtNLM"/>
    </source>
</evidence>
<proteinExistence type="predicted"/>
<keyword evidence="1" id="KW-1133">Transmembrane helix</keyword>
<dbReference type="OrthoDB" id="6510177at2759"/>
<name>A0A3P7JJK8_STRVU</name>
<protein>
    <recommendedName>
        <fullName evidence="4">SSD domain-containing protein</fullName>
    </recommendedName>
</protein>
<sequence>MLRSKASENRLEPSCQNGHRLCLHCLPHRIDQLLFISQYASKAEFWLEEFESNFQGKLLTTDGLNSAIHSLFAAKPKFMSDIRFNLKGDIEATKMLLRIRSLKPSHDKPRAEFLRHVIRKSGFDGFAYDTSFLLVDQQLATVSGVVINVITAVITMLVICVLMVEKENCIESLMWEIEDFLYSETEQTLAIIASLLFKYYCQVPRPMSAACIAIAILSINVGVVGALSAVGTRLDIISMITIVMSIGFSGAFPTLRQNSVRSFT</sequence>
<feature type="transmembrane region" description="Helical" evidence="1">
    <location>
        <begin position="139"/>
        <end position="164"/>
    </location>
</feature>
<reference evidence="2 3" key="1">
    <citation type="submission" date="2018-11" db="EMBL/GenBank/DDBJ databases">
        <authorList>
            <consortium name="Pathogen Informatics"/>
        </authorList>
    </citation>
    <scope>NUCLEOTIDE SEQUENCE [LARGE SCALE GENOMIC DNA]</scope>
</reference>
<feature type="transmembrane region" description="Helical" evidence="1">
    <location>
        <begin position="209"/>
        <end position="230"/>
    </location>
</feature>
<keyword evidence="1" id="KW-0812">Transmembrane</keyword>
<feature type="transmembrane region" description="Helical" evidence="1">
    <location>
        <begin position="236"/>
        <end position="255"/>
    </location>
</feature>
<dbReference type="GO" id="GO:0018996">
    <property type="term" value="P:molting cycle, collagen and cuticulin-based cuticle"/>
    <property type="evidence" value="ECO:0007669"/>
    <property type="project" value="TreeGrafter"/>
</dbReference>
<organism evidence="2 3">
    <name type="scientific">Strongylus vulgaris</name>
    <name type="common">Blood worm</name>
    <dbReference type="NCBI Taxonomy" id="40348"/>
    <lineage>
        <taxon>Eukaryota</taxon>
        <taxon>Metazoa</taxon>
        <taxon>Ecdysozoa</taxon>
        <taxon>Nematoda</taxon>
        <taxon>Chromadorea</taxon>
        <taxon>Rhabditida</taxon>
        <taxon>Rhabditina</taxon>
        <taxon>Rhabditomorpha</taxon>
        <taxon>Strongyloidea</taxon>
        <taxon>Strongylidae</taxon>
        <taxon>Strongylus</taxon>
    </lineage>
</organism>
<keyword evidence="1" id="KW-0472">Membrane</keyword>
<gene>
    <name evidence="2" type="ORF">SVUK_LOCUS15991</name>
</gene>
<evidence type="ECO:0000313" key="3">
    <source>
        <dbReference type="Proteomes" id="UP000270094"/>
    </source>
</evidence>
<dbReference type="AlphaFoldDB" id="A0A3P7JJK8"/>
<dbReference type="PANTHER" id="PTHR10796:SF96">
    <property type="entry name" value="PATCHED-RELATED PROTEIN 9"/>
    <property type="match status" value="1"/>
</dbReference>